<dbReference type="SUPFAM" id="SSF110296">
    <property type="entry name" value="Oligoxyloglucan reducing end-specific cellobiohydrolase"/>
    <property type="match status" value="1"/>
</dbReference>
<dbReference type="NCBIfam" id="NF010237">
    <property type="entry name" value="PRK13684.1"/>
    <property type="match status" value="1"/>
</dbReference>
<keyword evidence="3 4" id="KW-0604">Photosystem II</keyword>
<evidence type="ECO:0000313" key="7">
    <source>
        <dbReference type="EMBL" id="MDS3862061.1"/>
    </source>
</evidence>
<evidence type="ECO:0000256" key="1">
    <source>
        <dbReference type="ARBA" id="ARBA00022531"/>
    </source>
</evidence>
<dbReference type="EMBL" id="JAVMIP010000021">
    <property type="protein sequence ID" value="MDS3862061.1"/>
    <property type="molecule type" value="Genomic_DNA"/>
</dbReference>
<evidence type="ECO:0000256" key="4">
    <source>
        <dbReference type="HAMAP-Rule" id="MF_01348"/>
    </source>
</evidence>
<accession>A0AAE4JXC7</accession>
<protein>
    <recommendedName>
        <fullName evidence="4 5">Photosystem II assembly protein Ycf48</fullName>
    </recommendedName>
</protein>
<comment type="caution">
    <text evidence="7">The sequence shown here is derived from an EMBL/GenBank/DDBJ whole genome shotgun (WGS) entry which is preliminary data.</text>
</comment>
<dbReference type="GO" id="GO:0031979">
    <property type="term" value="C:plasma membrane-derived thylakoid lumen"/>
    <property type="evidence" value="ECO:0007669"/>
    <property type="project" value="UniProtKB-SubCell"/>
</dbReference>
<keyword evidence="2 4" id="KW-0732">Signal</keyword>
<comment type="similarity">
    <text evidence="4 5">Belongs to the Ycf48 family.</text>
</comment>
<comment type="function">
    <text evidence="4">A factor required for optimal assembly of photosystem II (PSII), acting in the early stages of PSII assembly. Also plays a role in replacement of photodamaged D1 (psbA). Assists YidC in synthesis of chlorophyll-binding proteins.</text>
</comment>
<proteinExistence type="inferred from homology"/>
<dbReference type="PIRSF" id="PIRSF017875">
    <property type="entry name" value="PSII_HCF136"/>
    <property type="match status" value="1"/>
</dbReference>
<evidence type="ECO:0000313" key="8">
    <source>
        <dbReference type="Proteomes" id="UP001268256"/>
    </source>
</evidence>
<comment type="domain">
    <text evidence="4">A 7-bladed beta-propeller torus, about 55 by 55 Angstroms, with a depth of about 25 Angstroms and a central pore.</text>
</comment>
<keyword evidence="4" id="KW-0793">Thylakoid</keyword>
<dbReference type="Proteomes" id="UP001268256">
    <property type="component" value="Unassembled WGS sequence"/>
</dbReference>
<keyword evidence="1 4" id="KW-0602">Photosynthesis</keyword>
<sequence length="341" mass="37263">MGRLMRLWQSLVMGLVVVLLCTGCGFLPSLDFNPWEVLQLPTKSTVLDLSFINAKHGWLVGSNALLMETLDGGRTWEPRSLALDTEDYRFASVSFSGSEGWITGQPSVLLHTTDGGQSWERLALSAKLPGAPNTIFALGNGKAELTTDIGAIYQTQDQGKTWQALVQEAVGVVRNISRSPEGQYVAVSSRGSFYSTWSPGQPAWEPHNRTSSRRVQNMGFGQDGQLWMLINGGNLSFSEGRDWESWTKPTNPQVAVSVGLLDLAYRTSEELWLAGGSGNLLCSTDGGKTWKKDRDINEVASNLYKVRFFGPNQGFILGQQGILLRYASELQANGTPVIPAS</sequence>
<name>A0AAE4JXC7_9CYAN</name>
<dbReference type="PANTHER" id="PTHR47199:SF2">
    <property type="entry name" value="PHOTOSYSTEM II STABILITY_ASSEMBLY FACTOR HCF136, CHLOROPLASTIC"/>
    <property type="match status" value="1"/>
</dbReference>
<dbReference type="InterPro" id="IPR028203">
    <property type="entry name" value="PSII_CF48-like_dom"/>
</dbReference>
<dbReference type="RefSeq" id="WP_322879278.1">
    <property type="nucleotide sequence ID" value="NZ_JAVMIP010000021.1"/>
</dbReference>
<dbReference type="Pfam" id="PF14870">
    <property type="entry name" value="PSII_BNR"/>
    <property type="match status" value="1"/>
</dbReference>
<keyword evidence="8" id="KW-1185">Reference proteome</keyword>
<dbReference type="HAMAP" id="MF_01348">
    <property type="entry name" value="Ycf48"/>
    <property type="match status" value="1"/>
</dbReference>
<dbReference type="GO" id="GO:0009523">
    <property type="term" value="C:photosystem II"/>
    <property type="evidence" value="ECO:0007669"/>
    <property type="project" value="UniProtKB-KW"/>
</dbReference>
<comment type="subcellular location">
    <subcellularLocation>
        <location evidence="4">Cellular thylakoid lumen</location>
    </subcellularLocation>
    <text evidence="4">Associated with a PSII precusor complex on the lumenal side of the thylakoid membrane.</text>
</comment>
<dbReference type="GO" id="GO:0015979">
    <property type="term" value="P:photosynthesis"/>
    <property type="evidence" value="ECO:0007669"/>
    <property type="project" value="UniProtKB-KW"/>
</dbReference>
<reference evidence="8" key="1">
    <citation type="submission" date="2023-07" db="EMBL/GenBank/DDBJ databases">
        <authorList>
            <person name="Luz R."/>
            <person name="Cordeiro R."/>
            <person name="Fonseca A."/>
            <person name="Goncalves V."/>
        </authorList>
    </citation>
    <scope>NUCLEOTIDE SEQUENCE [LARGE SCALE GENOMIC DNA]</scope>
    <source>
        <strain evidence="8">BACA0444</strain>
    </source>
</reference>
<gene>
    <name evidence="4" type="primary">ycf48</name>
    <name evidence="7" type="ORF">RIF25_14760</name>
</gene>
<dbReference type="CDD" id="cd15482">
    <property type="entry name" value="Sialidase_non-viral"/>
    <property type="match status" value="1"/>
</dbReference>
<evidence type="ECO:0000256" key="3">
    <source>
        <dbReference type="ARBA" id="ARBA00023276"/>
    </source>
</evidence>
<dbReference type="Gene3D" id="2.130.10.10">
    <property type="entry name" value="YVTN repeat-like/Quinoprotein amine dehydrogenase"/>
    <property type="match status" value="2"/>
</dbReference>
<evidence type="ECO:0000256" key="5">
    <source>
        <dbReference type="PIRNR" id="PIRNR017875"/>
    </source>
</evidence>
<evidence type="ECO:0000259" key="6">
    <source>
        <dbReference type="Pfam" id="PF14870"/>
    </source>
</evidence>
<organism evidence="7 8">
    <name type="scientific">Pseudocalidococcus azoricus BACA0444</name>
    <dbReference type="NCBI Taxonomy" id="2918990"/>
    <lineage>
        <taxon>Bacteria</taxon>
        <taxon>Bacillati</taxon>
        <taxon>Cyanobacteriota</taxon>
        <taxon>Cyanophyceae</taxon>
        <taxon>Acaryochloridales</taxon>
        <taxon>Thermosynechococcaceae</taxon>
        <taxon>Pseudocalidococcus</taxon>
        <taxon>Pseudocalidococcus azoricus</taxon>
    </lineage>
</organism>
<feature type="domain" description="Photosynthesis system II assembly factor Ycf48/Hcf136-like" evidence="6">
    <location>
        <begin position="29"/>
        <end position="326"/>
    </location>
</feature>
<evidence type="ECO:0000256" key="2">
    <source>
        <dbReference type="ARBA" id="ARBA00022729"/>
    </source>
</evidence>
<dbReference type="InterPro" id="IPR015943">
    <property type="entry name" value="WD40/YVTN_repeat-like_dom_sf"/>
</dbReference>
<dbReference type="PANTHER" id="PTHR47199">
    <property type="entry name" value="PHOTOSYSTEM II STABILITY/ASSEMBLY FACTOR HCF136, CHLOROPLASTIC"/>
    <property type="match status" value="1"/>
</dbReference>
<dbReference type="AlphaFoldDB" id="A0AAE4JXC7"/>
<dbReference type="InterPro" id="IPR016705">
    <property type="entry name" value="Ycf48/Hcf136"/>
</dbReference>